<dbReference type="Gene3D" id="3.90.550.10">
    <property type="entry name" value="Spore Coat Polysaccharide Biosynthesis Protein SpsA, Chain A"/>
    <property type="match status" value="1"/>
</dbReference>
<comment type="caution">
    <text evidence="1">The sequence shown here is derived from an EMBL/GenBank/DDBJ whole genome shotgun (WGS) entry which is preliminary data.</text>
</comment>
<reference evidence="1" key="1">
    <citation type="journal article" date="2015" name="Nature">
        <title>Complex archaea that bridge the gap between prokaryotes and eukaryotes.</title>
        <authorList>
            <person name="Spang A."/>
            <person name="Saw J.H."/>
            <person name="Jorgensen S.L."/>
            <person name="Zaremba-Niedzwiedzka K."/>
            <person name="Martijn J."/>
            <person name="Lind A.E."/>
            <person name="van Eijk R."/>
            <person name="Schleper C."/>
            <person name="Guy L."/>
            <person name="Ettema T.J."/>
        </authorList>
    </citation>
    <scope>NUCLEOTIDE SEQUENCE</scope>
</reference>
<proteinExistence type="predicted"/>
<protein>
    <recommendedName>
        <fullName evidence="2">Glycosyltransferase 2-like domain-containing protein</fullName>
    </recommendedName>
</protein>
<dbReference type="EMBL" id="LAZR01000003">
    <property type="protein sequence ID" value="KKO11340.1"/>
    <property type="molecule type" value="Genomic_DNA"/>
</dbReference>
<evidence type="ECO:0008006" key="2">
    <source>
        <dbReference type="Google" id="ProtNLM"/>
    </source>
</evidence>
<name>A0A0F9W4U0_9ZZZZ</name>
<dbReference type="InterPro" id="IPR029044">
    <property type="entry name" value="Nucleotide-diphossugar_trans"/>
</dbReference>
<gene>
    <name evidence="1" type="ORF">LCGC14_0018210</name>
</gene>
<dbReference type="CDD" id="cd00761">
    <property type="entry name" value="Glyco_tranf_GTA_type"/>
    <property type="match status" value="1"/>
</dbReference>
<organism evidence="1">
    <name type="scientific">marine sediment metagenome</name>
    <dbReference type="NCBI Taxonomy" id="412755"/>
    <lineage>
        <taxon>unclassified sequences</taxon>
        <taxon>metagenomes</taxon>
        <taxon>ecological metagenomes</taxon>
    </lineage>
</organism>
<sequence>MPTTPVISLLLPTRGRVEPLRRLFDSIGETADRPDSLEVVLFLDSDDTASQSFDYPELSLKRIVGQRATMGTMVQACYEAAAGEYIMLMNDDVICRTRGWDVRILEVFDRLADPIGMVWCNDLYRGPAMPNFPILSRSTCEIMGGVCPQDYHRDYVDTHLYDVFRKLERLGHRRWFYLPDVVIEHCHVEAGKAAFDATYHKPRMVGDELAYIAWDENRQIVAETMARAIEDATWSAS</sequence>
<dbReference type="AlphaFoldDB" id="A0A0F9W4U0"/>
<accession>A0A0F9W4U0</accession>
<dbReference type="SUPFAM" id="SSF53448">
    <property type="entry name" value="Nucleotide-diphospho-sugar transferases"/>
    <property type="match status" value="1"/>
</dbReference>
<evidence type="ECO:0000313" key="1">
    <source>
        <dbReference type="EMBL" id="KKO11340.1"/>
    </source>
</evidence>